<evidence type="ECO:0000256" key="1">
    <source>
        <dbReference type="ARBA" id="ARBA00004651"/>
    </source>
</evidence>
<feature type="transmembrane region" description="Helical" evidence="7">
    <location>
        <begin position="298"/>
        <end position="319"/>
    </location>
</feature>
<dbReference type="CDD" id="cd06173">
    <property type="entry name" value="MFS_MefA_like"/>
    <property type="match status" value="1"/>
</dbReference>
<feature type="transmembrane region" description="Helical" evidence="7">
    <location>
        <begin position="57"/>
        <end position="79"/>
    </location>
</feature>
<dbReference type="Pfam" id="PF01553">
    <property type="entry name" value="Acyltransferase"/>
    <property type="match status" value="1"/>
</dbReference>
<keyword evidence="5 7" id="KW-1133">Transmembrane helix</keyword>
<feature type="transmembrane region" description="Helical" evidence="7">
    <location>
        <begin position="271"/>
        <end position="291"/>
    </location>
</feature>
<evidence type="ECO:0000259" key="8">
    <source>
        <dbReference type="SMART" id="SM00563"/>
    </source>
</evidence>
<keyword evidence="3" id="KW-1003">Cell membrane</keyword>
<dbReference type="InterPro" id="IPR036259">
    <property type="entry name" value="MFS_trans_sf"/>
</dbReference>
<dbReference type="GO" id="GO:0022857">
    <property type="term" value="F:transmembrane transporter activity"/>
    <property type="evidence" value="ECO:0007669"/>
    <property type="project" value="InterPro"/>
</dbReference>
<dbReference type="CDD" id="cd07989">
    <property type="entry name" value="LPLAT_AGPAT-like"/>
    <property type="match status" value="1"/>
</dbReference>
<dbReference type="InterPro" id="IPR011701">
    <property type="entry name" value="MFS"/>
</dbReference>
<feature type="transmembrane region" description="Helical" evidence="7">
    <location>
        <begin position="325"/>
        <end position="347"/>
    </location>
</feature>
<feature type="transmembrane region" description="Helical" evidence="7">
    <location>
        <begin position="182"/>
        <end position="202"/>
    </location>
</feature>
<dbReference type="InterPro" id="IPR002123">
    <property type="entry name" value="Plipid/glycerol_acylTrfase"/>
</dbReference>
<gene>
    <name evidence="9" type="ORF">HRJ53_19655</name>
</gene>
<keyword evidence="10" id="KW-1185">Reference proteome</keyword>
<evidence type="ECO:0000256" key="7">
    <source>
        <dbReference type="SAM" id="Phobius"/>
    </source>
</evidence>
<dbReference type="Pfam" id="PF07690">
    <property type="entry name" value="MFS_1"/>
    <property type="match status" value="1"/>
</dbReference>
<keyword evidence="4 7" id="KW-0812">Transmembrane</keyword>
<feature type="transmembrane region" description="Helical" evidence="7">
    <location>
        <begin position="115"/>
        <end position="133"/>
    </location>
</feature>
<feature type="transmembrane region" description="Helical" evidence="7">
    <location>
        <begin position="233"/>
        <end position="259"/>
    </location>
</feature>
<feature type="domain" description="Phospholipid/glycerol acyltransferase" evidence="8">
    <location>
        <begin position="444"/>
        <end position="559"/>
    </location>
</feature>
<comment type="caution">
    <text evidence="9">The sequence shown here is derived from an EMBL/GenBank/DDBJ whole genome shotgun (WGS) entry which is preliminary data.</text>
</comment>
<dbReference type="GO" id="GO:0005886">
    <property type="term" value="C:plasma membrane"/>
    <property type="evidence" value="ECO:0007669"/>
    <property type="project" value="UniProtKB-SubCell"/>
</dbReference>
<dbReference type="PANTHER" id="PTHR43266">
    <property type="entry name" value="MACROLIDE-EFFLUX PROTEIN"/>
    <property type="match status" value="1"/>
</dbReference>
<evidence type="ECO:0000256" key="5">
    <source>
        <dbReference type="ARBA" id="ARBA00022989"/>
    </source>
</evidence>
<dbReference type="SUPFAM" id="SSF69593">
    <property type="entry name" value="Glycerol-3-phosphate (1)-acyltransferase"/>
    <property type="match status" value="1"/>
</dbReference>
<evidence type="ECO:0000256" key="3">
    <source>
        <dbReference type="ARBA" id="ARBA00022475"/>
    </source>
</evidence>
<evidence type="ECO:0000256" key="2">
    <source>
        <dbReference type="ARBA" id="ARBA00022448"/>
    </source>
</evidence>
<dbReference type="SUPFAM" id="SSF103473">
    <property type="entry name" value="MFS general substrate transporter"/>
    <property type="match status" value="1"/>
</dbReference>
<proteinExistence type="predicted"/>
<sequence>MASSRTPSPGESRKKWRLGFWSLIATQFQGAFNDNGLKFFVIFLILGTNPSASEKDLLVFLIGNLFALPFLIFSMAGGYLADRYSKRSVTIGTKVFEIFAMVFAVYAFARGNSRMAYTVIFLASTQAAFFSPAKYGLLPEILPEELLSWGNGILELTTFVAIIAGAVVGPLWAQLFHGREALAGWLFGACSLFGLTTSFAISRVPHADPSKKFNLNVFGELRKQYRLVRPDRILRLAIVGNTYFWFLGALLQFVIVFYGREVLHLDETRGGYLQAALAIGIGIGSYAAGLLSAGKIEYGLIPLGAVGMSLFALVISVHGLTFAHVLLLLGALGFAGGFFVVPINALIQHRPEESHKGSVIAFASFLSFVGVIGASAIYSGFTHYLHASLASFFIWTAVMSLAATAYVLYLLPDSLLRLLLWLATHTLYRLDVAGQENVPARGGALLTPNHVSMADAAFLLASIDRPIRFLMFRGSYEHPLVKPFAKVLGVIPIASDQGPREMIHSLRQATEALKNGEVVCIFPEGQMTRIGQMMPFRRGMERIVKGVDVPIVPVNLDGVWGSIFSFAGGRFLWKFPRRVPYPVRVTFGEPLPSTTTSAEVRRVVQDLGAEAFARRKK</sequence>
<keyword evidence="2" id="KW-0813">Transport</keyword>
<dbReference type="PANTHER" id="PTHR43266:SF2">
    <property type="entry name" value="MAJOR FACILITATOR SUPERFAMILY (MFS) PROFILE DOMAIN-CONTAINING PROTEIN"/>
    <property type="match status" value="1"/>
</dbReference>
<dbReference type="SMART" id="SM00563">
    <property type="entry name" value="PlsC"/>
    <property type="match status" value="1"/>
</dbReference>
<organism evidence="9 10">
    <name type="scientific">Candidatus Acidiferrum panamense</name>
    <dbReference type="NCBI Taxonomy" id="2741543"/>
    <lineage>
        <taxon>Bacteria</taxon>
        <taxon>Pseudomonadati</taxon>
        <taxon>Acidobacteriota</taxon>
        <taxon>Terriglobia</taxon>
        <taxon>Candidatus Acidiferrales</taxon>
        <taxon>Candidatus Acidiferrum</taxon>
    </lineage>
</organism>
<dbReference type="GO" id="GO:0016746">
    <property type="term" value="F:acyltransferase activity"/>
    <property type="evidence" value="ECO:0007669"/>
    <property type="project" value="InterPro"/>
</dbReference>
<evidence type="ECO:0000313" key="10">
    <source>
        <dbReference type="Proteomes" id="UP000567293"/>
    </source>
</evidence>
<reference evidence="9" key="1">
    <citation type="submission" date="2020-06" db="EMBL/GenBank/DDBJ databases">
        <title>Legume-microbial interactions unlock mineral nutrients during tropical forest succession.</title>
        <authorList>
            <person name="Epihov D.Z."/>
        </authorList>
    </citation>
    <scope>NUCLEOTIDE SEQUENCE [LARGE SCALE GENOMIC DNA]</scope>
    <source>
        <strain evidence="9">Pan2503</strain>
    </source>
</reference>
<evidence type="ECO:0000256" key="6">
    <source>
        <dbReference type="ARBA" id="ARBA00023136"/>
    </source>
</evidence>
<accession>A0A7V8NTY5</accession>
<keyword evidence="6 7" id="KW-0472">Membrane</keyword>
<protein>
    <submittedName>
        <fullName evidence="9">MFS transporter</fullName>
    </submittedName>
</protein>
<dbReference type="Proteomes" id="UP000567293">
    <property type="component" value="Unassembled WGS sequence"/>
</dbReference>
<comment type="subcellular location">
    <subcellularLocation>
        <location evidence="1">Cell membrane</location>
        <topology evidence="1">Multi-pass membrane protein</topology>
    </subcellularLocation>
</comment>
<evidence type="ECO:0000313" key="9">
    <source>
        <dbReference type="EMBL" id="MBA0087205.1"/>
    </source>
</evidence>
<feature type="transmembrane region" description="Helical" evidence="7">
    <location>
        <begin position="91"/>
        <end position="109"/>
    </location>
</feature>
<feature type="non-terminal residue" evidence="9">
    <location>
        <position position="617"/>
    </location>
</feature>
<feature type="transmembrane region" description="Helical" evidence="7">
    <location>
        <begin position="359"/>
        <end position="381"/>
    </location>
</feature>
<dbReference type="EMBL" id="JACDQQ010001883">
    <property type="protein sequence ID" value="MBA0087205.1"/>
    <property type="molecule type" value="Genomic_DNA"/>
</dbReference>
<name>A0A7V8NTY5_9BACT</name>
<dbReference type="Gene3D" id="1.20.1250.20">
    <property type="entry name" value="MFS general substrate transporter like domains"/>
    <property type="match status" value="1"/>
</dbReference>
<dbReference type="AlphaFoldDB" id="A0A7V8NTY5"/>
<feature type="transmembrane region" description="Helical" evidence="7">
    <location>
        <begin position="387"/>
        <end position="411"/>
    </location>
</feature>
<feature type="transmembrane region" description="Helical" evidence="7">
    <location>
        <begin position="153"/>
        <end position="176"/>
    </location>
</feature>
<evidence type="ECO:0000256" key="4">
    <source>
        <dbReference type="ARBA" id="ARBA00022692"/>
    </source>
</evidence>